<reference evidence="1" key="1">
    <citation type="submission" date="2018-01" db="EMBL/GenBank/DDBJ databases">
        <title>Draft genome sequence of Bandra megavirus.</title>
        <authorList>
            <person name="Chatterjee A."/>
            <person name="Yadav R."/>
            <person name="Kondabagil K."/>
        </authorList>
    </citation>
    <scope>NUCLEOTIDE SEQUENCE</scope>
    <source>
        <strain evidence="1">KK-1</strain>
    </source>
</reference>
<name>A0A2K9V8Q6_9VIRU</name>
<proteinExistence type="predicted"/>
<evidence type="ECO:0000313" key="1">
    <source>
        <dbReference type="EMBL" id="AUV58602.1"/>
    </source>
</evidence>
<dbReference type="EMBL" id="MG779356">
    <property type="protein sequence ID" value="AUV58602.1"/>
    <property type="molecule type" value="Genomic_DNA"/>
</dbReference>
<protein>
    <submittedName>
        <fullName evidence="1">Uncharacterized protein</fullName>
    </submittedName>
</protein>
<sequence>MSEYISPIYITVGVISQNIDTSISFLKNSIYENIKISKNFKLIIEAVTSDNYSSYNYLFYFTNIKEISQENTVSDIELILNKIKHQHNHIYIIVDGCQQLEFDDDGDLVFSNEKTGAAFYKLDKHLSKVFDDKLFDMCKISIDNAIIYKTILDDNSIVNLSQNQIDILTAQYIKSNSNMSSNDIKKNIKSAIKKLDIDEKLSETGYNELCDVVVPRFKLVQQKKIVCLNYLHTVKFINFEDDEGFDKLANIINEINNIDYMKSEMYNNLLSEIDQELTIKINYICSPDSINTINTANKYQILLNKLKNLNLNNQCPKFVNTLQSISSKVNNYILEKHSKEIQNVTDLAKITNIISSQFEQQNNITNISDLFVKIMSNPKIIQENIDKNDKWIILIEKLMTINISKQVIIEFIEKLIMSKALYYGDITRCSNIKDYTILYPQCLNIFLLSNIDKNFIFKRLYMFLTHSIRYSGKNIADHIKSINQNEYDNLLVIENKLLELCS</sequence>
<organism evidence="1">
    <name type="scientific">Bandra megavirus</name>
    <dbReference type="NCBI Taxonomy" id="2071566"/>
    <lineage>
        <taxon>Viruses</taxon>
        <taxon>Varidnaviria</taxon>
        <taxon>Bamfordvirae</taxon>
        <taxon>Nucleocytoviricota</taxon>
        <taxon>Megaviricetes</taxon>
        <taxon>Imitervirales</taxon>
        <taxon>Mimiviridae</taxon>
        <taxon>Megamimivirinae</taxon>
        <taxon>Megavirus</taxon>
    </lineage>
</organism>
<accession>A0A2K9V8Q6</accession>